<dbReference type="InterPro" id="IPR036390">
    <property type="entry name" value="WH_DNA-bd_sf"/>
</dbReference>
<dbReference type="Pfam" id="PF01978">
    <property type="entry name" value="TrmB"/>
    <property type="match status" value="1"/>
</dbReference>
<dbReference type="SUPFAM" id="SSF46785">
    <property type="entry name" value="Winged helix' DNA-binding domain"/>
    <property type="match status" value="1"/>
</dbReference>
<dbReference type="Gene3D" id="1.10.10.10">
    <property type="entry name" value="Winged helix-like DNA-binding domain superfamily/Winged helix DNA-binding domain"/>
    <property type="match status" value="1"/>
</dbReference>
<name>A0A1F6D104_9BACT</name>
<feature type="domain" description="Transcription regulator TrmB N-terminal" evidence="1">
    <location>
        <begin position="11"/>
        <end position="77"/>
    </location>
</feature>
<sequence length="251" mass="28688">MDSLEKDLTDSLHLSEYQAKLYIAGLNFTYATLSDLAKSAGVPRTAAYQPLKELLDRNFVTPIKKGKRTYYSSIDPKQLLDVVEQDRARLNIAISNLSQHINAHHNDVSVRYFNGTRGVQAAADIFLDESNMTTWYAFEHPIPVLEKINEAEFESFIQRRVKKGVRVHVIIPSSSVNPWVQKRIENSKKELYDILVVSETEYPIDSSVAAGGEHVLIFSMRGTPFAILIKNRDIANTFRSMHKLIWDRYRS</sequence>
<evidence type="ECO:0000313" key="3">
    <source>
        <dbReference type="Proteomes" id="UP000177659"/>
    </source>
</evidence>
<dbReference type="PANTHER" id="PTHR34293">
    <property type="entry name" value="HTH-TYPE TRANSCRIPTIONAL REGULATOR TRMBL2"/>
    <property type="match status" value="1"/>
</dbReference>
<comment type="caution">
    <text evidence="2">The sequence shown here is derived from an EMBL/GenBank/DDBJ whole genome shotgun (WGS) entry which is preliminary data.</text>
</comment>
<evidence type="ECO:0000313" key="2">
    <source>
        <dbReference type="EMBL" id="OGG55000.1"/>
    </source>
</evidence>
<dbReference type="InterPro" id="IPR011991">
    <property type="entry name" value="ArsR-like_HTH"/>
</dbReference>
<dbReference type="InterPro" id="IPR051797">
    <property type="entry name" value="TrmB-like"/>
</dbReference>
<protein>
    <recommendedName>
        <fullName evidence="1">Transcription regulator TrmB N-terminal domain-containing protein</fullName>
    </recommendedName>
</protein>
<dbReference type="Proteomes" id="UP000177659">
    <property type="component" value="Unassembled WGS sequence"/>
</dbReference>
<evidence type="ECO:0000259" key="1">
    <source>
        <dbReference type="Pfam" id="PF01978"/>
    </source>
</evidence>
<accession>A0A1F6D104</accession>
<dbReference type="CDD" id="cd00090">
    <property type="entry name" value="HTH_ARSR"/>
    <property type="match status" value="1"/>
</dbReference>
<dbReference type="PANTHER" id="PTHR34293:SF1">
    <property type="entry name" value="HTH-TYPE TRANSCRIPTIONAL REGULATOR TRMBL2"/>
    <property type="match status" value="1"/>
</dbReference>
<dbReference type="InterPro" id="IPR002831">
    <property type="entry name" value="Tscrpt_reg_TrmB_N"/>
</dbReference>
<gene>
    <name evidence="2" type="ORF">A3D62_03075</name>
</gene>
<dbReference type="InterPro" id="IPR036388">
    <property type="entry name" value="WH-like_DNA-bd_sf"/>
</dbReference>
<organism evidence="2 3">
    <name type="scientific">Candidatus Kaiserbacteria bacterium RIFCSPHIGHO2_02_FULL_49_11</name>
    <dbReference type="NCBI Taxonomy" id="1798489"/>
    <lineage>
        <taxon>Bacteria</taxon>
        <taxon>Candidatus Kaiseribacteriota</taxon>
    </lineage>
</organism>
<reference evidence="2 3" key="1">
    <citation type="journal article" date="2016" name="Nat. Commun.">
        <title>Thousands of microbial genomes shed light on interconnected biogeochemical processes in an aquifer system.</title>
        <authorList>
            <person name="Anantharaman K."/>
            <person name="Brown C.T."/>
            <person name="Hug L.A."/>
            <person name="Sharon I."/>
            <person name="Castelle C.J."/>
            <person name="Probst A.J."/>
            <person name="Thomas B.C."/>
            <person name="Singh A."/>
            <person name="Wilkins M.J."/>
            <person name="Karaoz U."/>
            <person name="Brodie E.L."/>
            <person name="Williams K.H."/>
            <person name="Hubbard S.S."/>
            <person name="Banfield J.F."/>
        </authorList>
    </citation>
    <scope>NUCLEOTIDE SEQUENCE [LARGE SCALE GENOMIC DNA]</scope>
</reference>
<proteinExistence type="predicted"/>
<dbReference type="EMBL" id="MFLC01000025">
    <property type="protein sequence ID" value="OGG55000.1"/>
    <property type="molecule type" value="Genomic_DNA"/>
</dbReference>
<dbReference type="AlphaFoldDB" id="A0A1F6D104"/>